<dbReference type="Gene3D" id="2.40.128.130">
    <property type="entry name" value="Autotransporter beta-domain"/>
    <property type="match status" value="1"/>
</dbReference>
<dbReference type="RefSeq" id="WP_224323801.1">
    <property type="nucleotide sequence ID" value="NZ_JACGBB010000011.1"/>
</dbReference>
<organism evidence="1 2">
    <name type="scientific">Campylobacter canadensis</name>
    <dbReference type="NCBI Taxonomy" id="449520"/>
    <lineage>
        <taxon>Bacteria</taxon>
        <taxon>Pseudomonadati</taxon>
        <taxon>Campylobacterota</taxon>
        <taxon>Epsilonproteobacteria</taxon>
        <taxon>Campylobacterales</taxon>
        <taxon>Campylobacteraceae</taxon>
        <taxon>Campylobacter</taxon>
    </lineage>
</organism>
<evidence type="ECO:0000313" key="1">
    <source>
        <dbReference type="EMBL" id="MBZ7987628.1"/>
    </source>
</evidence>
<keyword evidence="2" id="KW-1185">Reference proteome</keyword>
<dbReference type="Proteomes" id="UP000786183">
    <property type="component" value="Unassembled WGS sequence"/>
</dbReference>
<dbReference type="SUPFAM" id="SSF103515">
    <property type="entry name" value="Autotransporter"/>
    <property type="match status" value="1"/>
</dbReference>
<evidence type="ECO:0000313" key="2">
    <source>
        <dbReference type="Proteomes" id="UP000786183"/>
    </source>
</evidence>
<protein>
    <submittedName>
        <fullName evidence="1">Autotransporter outer membrane beta-barrel domain-containing protein</fullName>
    </submittedName>
</protein>
<comment type="caution">
    <text evidence="1">The sequence shown here is derived from an EMBL/GenBank/DDBJ whole genome shotgun (WGS) entry which is preliminary data.</text>
</comment>
<accession>A0ABS7WSY8</accession>
<reference evidence="1 2" key="1">
    <citation type="submission" date="2020-07" db="EMBL/GenBank/DDBJ databases">
        <title>Transfer of Campylobacter canadensis to the novel genus Avispirillum gen. nov., that also includes two novel species recovered from migratory waterfowl: Avispirillum anseris sp. nov. and Avispirillum brantae sp. nov.</title>
        <authorList>
            <person name="Miller W.G."/>
            <person name="Chapman M.H."/>
            <person name="Yee E."/>
            <person name="Inglis G.D."/>
        </authorList>
    </citation>
    <scope>NUCLEOTIDE SEQUENCE [LARGE SCALE GENOMIC DNA]</scope>
    <source>
        <strain evidence="1 2">L283</strain>
    </source>
</reference>
<dbReference type="InterPro" id="IPR036709">
    <property type="entry name" value="Autotransporte_beta_dom_sf"/>
</dbReference>
<dbReference type="NCBIfam" id="TIGR01414">
    <property type="entry name" value="autotrans_barl"/>
    <property type="match status" value="1"/>
</dbReference>
<sequence length="84" mass="9344">MNNTNEIELTLKSEAKFMSATKLALSDGVITRVEKGFKDSRGFASVGANFNLGNNTKFSLDTEKTFSGKYNTNYNINATLRYSF</sequence>
<proteinExistence type="predicted"/>
<dbReference type="EMBL" id="JACGBB010000011">
    <property type="protein sequence ID" value="MBZ7987628.1"/>
    <property type="molecule type" value="Genomic_DNA"/>
</dbReference>
<dbReference type="InterPro" id="IPR006315">
    <property type="entry name" value="OM_autotransptr_brl_dom"/>
</dbReference>
<gene>
    <name evidence="1" type="ORF">AVCANL283_05885</name>
</gene>
<name>A0ABS7WSY8_9BACT</name>